<dbReference type="PROSITE" id="PS50005">
    <property type="entry name" value="TPR"/>
    <property type="match status" value="1"/>
</dbReference>
<feature type="compositionally biased region" description="Basic and acidic residues" evidence="4">
    <location>
        <begin position="9"/>
        <end position="19"/>
    </location>
</feature>
<dbReference type="InterPro" id="IPR019734">
    <property type="entry name" value="TPR_rpt"/>
</dbReference>
<feature type="repeat" description="TPR" evidence="3">
    <location>
        <begin position="101"/>
        <end position="134"/>
    </location>
</feature>
<dbReference type="InterPro" id="IPR011990">
    <property type="entry name" value="TPR-like_helical_dom_sf"/>
</dbReference>
<protein>
    <submittedName>
        <fullName evidence="5">Tetratricopeptide repeat protein</fullName>
    </submittedName>
</protein>
<evidence type="ECO:0000256" key="2">
    <source>
        <dbReference type="ARBA" id="ARBA00022803"/>
    </source>
</evidence>
<evidence type="ECO:0000256" key="3">
    <source>
        <dbReference type="PROSITE-ProRule" id="PRU00339"/>
    </source>
</evidence>
<evidence type="ECO:0000313" key="6">
    <source>
        <dbReference type="Proteomes" id="UP001597299"/>
    </source>
</evidence>
<gene>
    <name evidence="5" type="ORF">ACFSNC_08330</name>
</gene>
<keyword evidence="6" id="KW-1185">Reference proteome</keyword>
<keyword evidence="2 3" id="KW-0802">TPR repeat</keyword>
<dbReference type="EMBL" id="JBHUHD010000001">
    <property type="protein sequence ID" value="MFD2140401.1"/>
    <property type="molecule type" value="Genomic_DNA"/>
</dbReference>
<organism evidence="5 6">
    <name type="scientific">Ancylobacter oerskovii</name>
    <dbReference type="NCBI Taxonomy" id="459519"/>
    <lineage>
        <taxon>Bacteria</taxon>
        <taxon>Pseudomonadati</taxon>
        <taxon>Pseudomonadota</taxon>
        <taxon>Alphaproteobacteria</taxon>
        <taxon>Hyphomicrobiales</taxon>
        <taxon>Xanthobacteraceae</taxon>
        <taxon>Ancylobacter</taxon>
    </lineage>
</organism>
<accession>A0ABW4YVJ2</accession>
<feature type="region of interest" description="Disordered" evidence="4">
    <location>
        <begin position="1"/>
        <end position="37"/>
    </location>
</feature>
<dbReference type="RefSeq" id="WP_378295990.1">
    <property type="nucleotide sequence ID" value="NZ_JBHUHD010000001.1"/>
</dbReference>
<dbReference type="SUPFAM" id="SSF48452">
    <property type="entry name" value="TPR-like"/>
    <property type="match status" value="1"/>
</dbReference>
<evidence type="ECO:0000256" key="1">
    <source>
        <dbReference type="ARBA" id="ARBA00022737"/>
    </source>
</evidence>
<dbReference type="InterPro" id="IPR013105">
    <property type="entry name" value="TPR_2"/>
</dbReference>
<reference evidence="6" key="1">
    <citation type="journal article" date="2019" name="Int. J. Syst. Evol. Microbiol.">
        <title>The Global Catalogue of Microorganisms (GCM) 10K type strain sequencing project: providing services to taxonomists for standard genome sequencing and annotation.</title>
        <authorList>
            <consortium name="The Broad Institute Genomics Platform"/>
            <consortium name="The Broad Institute Genome Sequencing Center for Infectious Disease"/>
            <person name="Wu L."/>
            <person name="Ma J."/>
        </authorList>
    </citation>
    <scope>NUCLEOTIDE SEQUENCE [LARGE SCALE GENOMIC DNA]</scope>
    <source>
        <strain evidence="6">CCM 7435</strain>
    </source>
</reference>
<evidence type="ECO:0000313" key="5">
    <source>
        <dbReference type="EMBL" id="MFD2140401.1"/>
    </source>
</evidence>
<evidence type="ECO:0000256" key="4">
    <source>
        <dbReference type="SAM" id="MobiDB-lite"/>
    </source>
</evidence>
<feature type="compositionally biased region" description="Basic residues" evidence="4">
    <location>
        <begin position="26"/>
        <end position="36"/>
    </location>
</feature>
<keyword evidence="1" id="KW-0677">Repeat</keyword>
<proteinExistence type="predicted"/>
<comment type="caution">
    <text evidence="5">The sequence shown here is derived from an EMBL/GenBank/DDBJ whole genome shotgun (WGS) entry which is preliminary data.</text>
</comment>
<name>A0ABW4YVJ2_9HYPH</name>
<dbReference type="Gene3D" id="1.25.40.10">
    <property type="entry name" value="Tetratricopeptide repeat domain"/>
    <property type="match status" value="1"/>
</dbReference>
<dbReference type="SMART" id="SM00028">
    <property type="entry name" value="TPR"/>
    <property type="match status" value="1"/>
</dbReference>
<dbReference type="Pfam" id="PF07719">
    <property type="entry name" value="TPR_2"/>
    <property type="match status" value="1"/>
</dbReference>
<dbReference type="Proteomes" id="UP001597299">
    <property type="component" value="Unassembled WGS sequence"/>
</dbReference>
<sequence length="186" mass="20544">MSGPAMPVDAERGAFRTDRTPWPGIRPHRTPHHTARRGWGGHVRAGVLALILGAATTAGAVDTPPSDALPDLASIRALIYSGDYEKAAAELGGLATRVRHADVFNLLGYSLRQLKRYDEADRWYREAIYYDPTHRQAIEYQGELFIATGRLDKAKENLVTLKIFCRNGCPELDKLQKAYAEAGGKQ</sequence>